<sequence length="84" mass="9470">MHFGLGRSQICHLQSQIAQAGPAAIRFRLRSMSDERNQSAIPSHLDGILQGCVWLPDQHTKYCGGHFDHSVRRFAHAIKKSDVF</sequence>
<dbReference type="AlphaFoldDB" id="A0A1B4FD81"/>
<gene>
    <name evidence="1" type="ORF">WS70_07290</name>
</gene>
<evidence type="ECO:0000313" key="1">
    <source>
        <dbReference type="EMBL" id="AOJ01651.1"/>
    </source>
</evidence>
<dbReference type="KEGG" id="buu:WS70_07290"/>
<dbReference type="EMBL" id="CP013386">
    <property type="protein sequence ID" value="AOJ01651.1"/>
    <property type="molecule type" value="Genomic_DNA"/>
</dbReference>
<keyword evidence="2" id="KW-1185">Reference proteome</keyword>
<reference evidence="1 2" key="1">
    <citation type="submission" date="2015-12" db="EMBL/GenBank/DDBJ databases">
        <title>Diversity of Burkholderia near neighbor genomes.</title>
        <authorList>
            <person name="Sahl J."/>
            <person name="Wagner D."/>
            <person name="Keim P."/>
        </authorList>
    </citation>
    <scope>NUCLEOTIDE SEQUENCE [LARGE SCALE GENOMIC DNA]</scope>
    <source>
        <strain evidence="1 2">BDU6</strain>
    </source>
</reference>
<evidence type="ECO:0000313" key="2">
    <source>
        <dbReference type="Proteomes" id="UP000062519"/>
    </source>
</evidence>
<dbReference type="Proteomes" id="UP000062519">
    <property type="component" value="Chromosome 1"/>
</dbReference>
<organism evidence="1 2">
    <name type="scientific">Burkholderia mayonis</name>
    <dbReference type="NCBI Taxonomy" id="1385591"/>
    <lineage>
        <taxon>Bacteria</taxon>
        <taxon>Pseudomonadati</taxon>
        <taxon>Pseudomonadota</taxon>
        <taxon>Betaproteobacteria</taxon>
        <taxon>Burkholderiales</taxon>
        <taxon>Burkholderiaceae</taxon>
        <taxon>Burkholderia</taxon>
        <taxon>pseudomallei group</taxon>
    </lineage>
</organism>
<protein>
    <submittedName>
        <fullName evidence="1">Uncharacterized protein</fullName>
    </submittedName>
</protein>
<name>A0A1B4FD81_9BURK</name>
<accession>A0A1B4FD81</accession>
<proteinExistence type="predicted"/>